<comment type="pathway">
    <text evidence="1">tRNA modification.</text>
</comment>
<evidence type="ECO:0000256" key="14">
    <source>
        <dbReference type="ARBA" id="ARBA00047372"/>
    </source>
</evidence>
<evidence type="ECO:0000256" key="5">
    <source>
        <dbReference type="ARBA" id="ARBA00022679"/>
    </source>
</evidence>
<dbReference type="Pfam" id="PF16199">
    <property type="entry name" value="Radical_SAM_C"/>
    <property type="match status" value="1"/>
</dbReference>
<proteinExistence type="inferred from homology"/>
<dbReference type="InterPro" id="IPR013785">
    <property type="entry name" value="Aldolase_TIM"/>
</dbReference>
<comment type="similarity">
    <text evidence="2">Belongs to the ELP3 family.</text>
</comment>
<evidence type="ECO:0000313" key="17">
    <source>
        <dbReference type="EMBL" id="KON33539.1"/>
    </source>
</evidence>
<dbReference type="SUPFAM" id="SSF55729">
    <property type="entry name" value="Acyl-CoA N-acyltransferases (Nat)"/>
    <property type="match status" value="1"/>
</dbReference>
<feature type="binding site" evidence="15">
    <location>
        <position position="94"/>
    </location>
    <ligand>
        <name>[4Fe-4S] cluster</name>
        <dbReference type="ChEBI" id="CHEBI:49883"/>
        <note>4Fe-4S-S-AdoMet</note>
    </ligand>
</feature>
<dbReference type="InterPro" id="IPR032432">
    <property type="entry name" value="Radical_SAM_C"/>
</dbReference>
<dbReference type="SFLD" id="SFLDG01086">
    <property type="entry name" value="elongater_protein-like"/>
    <property type="match status" value="1"/>
</dbReference>
<dbReference type="Proteomes" id="UP000037237">
    <property type="component" value="Unassembled WGS sequence"/>
</dbReference>
<evidence type="ECO:0000256" key="1">
    <source>
        <dbReference type="ARBA" id="ARBA00005217"/>
    </source>
</evidence>
<dbReference type="GO" id="GO:0005737">
    <property type="term" value="C:cytoplasm"/>
    <property type="evidence" value="ECO:0007669"/>
    <property type="project" value="TreeGrafter"/>
</dbReference>
<dbReference type="Gene3D" id="3.20.20.70">
    <property type="entry name" value="Aldolase class I"/>
    <property type="match status" value="1"/>
</dbReference>
<dbReference type="InterPro" id="IPR034687">
    <property type="entry name" value="ELP3-like"/>
</dbReference>
<dbReference type="EMBL" id="LFWU01000027">
    <property type="protein sequence ID" value="KON33539.1"/>
    <property type="molecule type" value="Genomic_DNA"/>
</dbReference>
<keyword evidence="12" id="KW-0012">Acyltransferase</keyword>
<feature type="domain" description="Radical SAM core" evidence="16">
    <location>
        <begin position="71"/>
        <end position="354"/>
    </location>
</feature>
<keyword evidence="3" id="KW-0004">4Fe-4S</keyword>
<comment type="catalytic activity">
    <reaction evidence="14">
        <text>uridine(34) in tRNA + acetyl-CoA + S-adenosyl-L-methionine + H2O = 5-(carboxymethyl)uridine(34) in tRNA + 5'-deoxyadenosine + L-methionine + CoA + 2 H(+)</text>
        <dbReference type="Rhea" id="RHEA:61020"/>
        <dbReference type="Rhea" id="RHEA-COMP:10407"/>
        <dbReference type="Rhea" id="RHEA-COMP:11727"/>
        <dbReference type="ChEBI" id="CHEBI:15377"/>
        <dbReference type="ChEBI" id="CHEBI:15378"/>
        <dbReference type="ChEBI" id="CHEBI:17319"/>
        <dbReference type="ChEBI" id="CHEBI:57287"/>
        <dbReference type="ChEBI" id="CHEBI:57288"/>
        <dbReference type="ChEBI" id="CHEBI:57844"/>
        <dbReference type="ChEBI" id="CHEBI:59789"/>
        <dbReference type="ChEBI" id="CHEBI:65315"/>
        <dbReference type="ChEBI" id="CHEBI:74882"/>
        <dbReference type="EC" id="2.3.1.311"/>
    </reaction>
    <physiologicalReaction direction="left-to-right" evidence="14">
        <dbReference type="Rhea" id="RHEA:61021"/>
    </physiologicalReaction>
</comment>
<dbReference type="InterPro" id="IPR007197">
    <property type="entry name" value="rSAM"/>
</dbReference>
<evidence type="ECO:0000313" key="18">
    <source>
        <dbReference type="Proteomes" id="UP000037237"/>
    </source>
</evidence>
<comment type="caution">
    <text evidence="17">The sequence shown here is derived from an EMBL/GenBank/DDBJ whole genome shotgun (WGS) entry which is preliminary data.</text>
</comment>
<dbReference type="EC" id="2.3.1.311" evidence="13"/>
<evidence type="ECO:0000256" key="8">
    <source>
        <dbReference type="ARBA" id="ARBA00022723"/>
    </source>
</evidence>
<keyword evidence="5" id="KW-0808">Transferase</keyword>
<name>A0A0M0BYM4_9ARCH</name>
<comment type="cofactor">
    <cofactor evidence="15">
        <name>[4Fe-4S] cluster</name>
        <dbReference type="ChEBI" id="CHEBI:49883"/>
    </cofactor>
    <text evidence="15">Binds 1 [4Fe-4S] cluster. The cluster is coordinated with 3 cysteines and an exchangeable S-adenosyl-L-methionine.</text>
</comment>
<keyword evidence="10 15" id="KW-0408">Iron</keyword>
<feature type="binding site" evidence="15">
    <location>
        <position position="97"/>
    </location>
    <ligand>
        <name>[4Fe-4S] cluster</name>
        <dbReference type="ChEBI" id="CHEBI:49883"/>
        <note>4Fe-4S-S-AdoMet</note>
    </ligand>
</feature>
<dbReference type="InterPro" id="IPR058240">
    <property type="entry name" value="rSAM_sf"/>
</dbReference>
<dbReference type="PIRSF" id="PIRSF005669">
    <property type="entry name" value="Hist_AcTrfase_ELP3"/>
    <property type="match status" value="1"/>
</dbReference>
<dbReference type="SUPFAM" id="SSF102114">
    <property type="entry name" value="Radical SAM enzymes"/>
    <property type="match status" value="1"/>
</dbReference>
<evidence type="ECO:0000256" key="2">
    <source>
        <dbReference type="ARBA" id="ARBA00005494"/>
    </source>
</evidence>
<reference evidence="17 18" key="1">
    <citation type="submission" date="2015-06" db="EMBL/GenBank/DDBJ databases">
        <title>New insights into the roles of widespread benthic archaea in carbon and nitrogen cycling.</title>
        <authorList>
            <person name="Lazar C.S."/>
            <person name="Baker B.J."/>
            <person name="Seitz K.W."/>
            <person name="Hyde A.S."/>
            <person name="Dick G.J."/>
            <person name="Hinrichs K.-U."/>
            <person name="Teske A.P."/>
        </authorList>
    </citation>
    <scope>NUCLEOTIDE SEQUENCE [LARGE SCALE GENOMIC DNA]</scope>
    <source>
        <strain evidence="17">SG8-32-1</strain>
    </source>
</reference>
<evidence type="ECO:0000256" key="6">
    <source>
        <dbReference type="ARBA" id="ARBA00022691"/>
    </source>
</evidence>
<keyword evidence="11 15" id="KW-0411">Iron-sulfur</keyword>
<evidence type="ECO:0000256" key="11">
    <source>
        <dbReference type="ARBA" id="ARBA00023014"/>
    </source>
</evidence>
<evidence type="ECO:0000256" key="12">
    <source>
        <dbReference type="ARBA" id="ARBA00023315"/>
    </source>
</evidence>
<evidence type="ECO:0000256" key="7">
    <source>
        <dbReference type="ARBA" id="ARBA00022694"/>
    </source>
</evidence>
<dbReference type="AlphaFoldDB" id="A0A0M0BYM4"/>
<accession>A0A0M0BYM4</accession>
<evidence type="ECO:0000256" key="10">
    <source>
        <dbReference type="ARBA" id="ARBA00023004"/>
    </source>
</evidence>
<keyword evidence="6" id="KW-0949">S-adenosyl-L-methionine</keyword>
<dbReference type="InterPro" id="IPR006638">
    <property type="entry name" value="Elp3/MiaA/NifB-like_rSAM"/>
</dbReference>
<keyword evidence="8 15" id="KW-0479">Metal-binding</keyword>
<dbReference type="GO" id="GO:0051539">
    <property type="term" value="F:4 iron, 4 sulfur cluster binding"/>
    <property type="evidence" value="ECO:0007669"/>
    <property type="project" value="UniProtKB-KW"/>
</dbReference>
<dbReference type="PANTHER" id="PTHR11135">
    <property type="entry name" value="HISTONE ACETYLTRANSFERASE-RELATED"/>
    <property type="match status" value="1"/>
</dbReference>
<feature type="binding site" evidence="15">
    <location>
        <position position="88"/>
    </location>
    <ligand>
        <name>[4Fe-4S] cluster</name>
        <dbReference type="ChEBI" id="CHEBI:49883"/>
        <note>4Fe-4S-S-AdoMet</note>
    </ligand>
</feature>
<dbReference type="GO" id="GO:0106261">
    <property type="term" value="F:tRNA uridine(34) acetyltransferase activity"/>
    <property type="evidence" value="ECO:0007669"/>
    <property type="project" value="UniProtKB-EC"/>
</dbReference>
<dbReference type="PANTHER" id="PTHR11135:SF7">
    <property type="entry name" value="TRNA URIDINE(34) ACETYLTRANSFERASE"/>
    <property type="match status" value="1"/>
</dbReference>
<dbReference type="InterPro" id="IPR056591">
    <property type="entry name" value="ELP3-like_N"/>
</dbReference>
<protein>
    <recommendedName>
        <fullName evidence="13">tRNA carboxymethyluridine synthase</fullName>
        <ecNumber evidence="13">2.3.1.311</ecNumber>
    </recommendedName>
</protein>
<sequence>MKLMSDDGYREIIYRLLEIPNPTKKDLDKLKMKVAGKYNLNKVPSNAEIIEHLTPEERVKLIPILRRKVVRTISGVTVVAVMTKPSPCPQEEPCAYCPGGLTFGVPQSYTGQEPAALRGAQNEYNAYNQVRTRIEQLEAIGHKVDKVELIIMGGTFPSTPQEYQEDFVKQCLDAITETKSSSLNEAKKTAETSRIRNVGITVETRPDWAKTDQVDNMLSMGVTRVELGVQNIYNDVYEKVNRGHRVQDVIEATKIMKDAGLKVVYHLMPGLPGSSFERDLKGFKEIFSNPNFKPDMIKLYPCLVIKGTKVYDWWKQGDYNPYTTEEAALVIAEMKKFVPPWVRIMRVQRDIPANLIEAGVKLSNLRQIALEKLGSEGGKCRCIRCREAGHRWLRDGFRVDSEKIRIMTITEEASDGQELFISAEDQENDVLVGFVRLRIPSEKATRQEIASDKTAIVRELRIYGPLVPVGKQLVGAWQHKGYGGVLLSEAERVSTEDYNRNKIVVISALGTKQYYKQFGYCYDGPYVSKLLN</sequence>
<evidence type="ECO:0000259" key="16">
    <source>
        <dbReference type="PROSITE" id="PS51918"/>
    </source>
</evidence>
<evidence type="ECO:0000256" key="9">
    <source>
        <dbReference type="ARBA" id="ARBA00022884"/>
    </source>
</evidence>
<dbReference type="SFLD" id="SFLDS00029">
    <property type="entry name" value="Radical_SAM"/>
    <property type="match status" value="1"/>
</dbReference>
<dbReference type="NCBIfam" id="TIGR01211">
    <property type="entry name" value="ELP3"/>
    <property type="match status" value="1"/>
</dbReference>
<dbReference type="InterPro" id="IPR016181">
    <property type="entry name" value="Acyl_CoA_acyltransferase"/>
</dbReference>
<dbReference type="GO" id="GO:0000049">
    <property type="term" value="F:tRNA binding"/>
    <property type="evidence" value="ECO:0007669"/>
    <property type="project" value="UniProtKB-KW"/>
</dbReference>
<dbReference type="Pfam" id="PF23613">
    <property type="entry name" value="ELP3_N"/>
    <property type="match status" value="1"/>
</dbReference>
<dbReference type="Pfam" id="PF04055">
    <property type="entry name" value="Radical_SAM"/>
    <property type="match status" value="1"/>
</dbReference>
<organism evidence="17 18">
    <name type="scientific">miscellaneous Crenarchaeota group-1 archaeon SG8-32-1</name>
    <dbReference type="NCBI Taxonomy" id="1685124"/>
    <lineage>
        <taxon>Archaea</taxon>
        <taxon>Candidatus Bathyarchaeota</taxon>
        <taxon>MCG-1</taxon>
    </lineage>
</organism>
<dbReference type="GO" id="GO:0046872">
    <property type="term" value="F:metal ion binding"/>
    <property type="evidence" value="ECO:0007669"/>
    <property type="project" value="UniProtKB-KW"/>
</dbReference>
<evidence type="ECO:0000256" key="4">
    <source>
        <dbReference type="ARBA" id="ARBA00022555"/>
    </source>
</evidence>
<gene>
    <name evidence="17" type="ORF">AC477_01415</name>
</gene>
<evidence type="ECO:0000256" key="15">
    <source>
        <dbReference type="PIRSR" id="PIRSR005669-1"/>
    </source>
</evidence>
<keyword evidence="4" id="KW-0820">tRNA-binding</keyword>
<evidence type="ECO:0000256" key="3">
    <source>
        <dbReference type="ARBA" id="ARBA00022485"/>
    </source>
</evidence>
<dbReference type="PATRIC" id="fig|1685124.3.peg.208"/>
<dbReference type="SMART" id="SM00729">
    <property type="entry name" value="Elp3"/>
    <property type="match status" value="1"/>
</dbReference>
<dbReference type="CDD" id="cd01335">
    <property type="entry name" value="Radical_SAM"/>
    <property type="match status" value="1"/>
</dbReference>
<keyword evidence="7" id="KW-0819">tRNA processing</keyword>
<evidence type="ECO:0000256" key="13">
    <source>
        <dbReference type="ARBA" id="ARBA00044771"/>
    </source>
</evidence>
<dbReference type="InterPro" id="IPR039661">
    <property type="entry name" value="ELP3"/>
</dbReference>
<dbReference type="GO" id="GO:0002926">
    <property type="term" value="P:tRNA wobble base 5-methoxycarbonylmethyl-2-thiouridinylation"/>
    <property type="evidence" value="ECO:0007669"/>
    <property type="project" value="TreeGrafter"/>
</dbReference>
<dbReference type="SFLD" id="SFLDF00344">
    <property type="entry name" value="ELP3-like"/>
    <property type="match status" value="1"/>
</dbReference>
<dbReference type="PROSITE" id="PS51918">
    <property type="entry name" value="RADICAL_SAM"/>
    <property type="match status" value="1"/>
</dbReference>
<keyword evidence="9" id="KW-0694">RNA-binding</keyword>